<dbReference type="PANTHER" id="PTHR43711:SF1">
    <property type="entry name" value="HISTIDINE KINASE 1"/>
    <property type="match status" value="1"/>
</dbReference>
<keyword evidence="5" id="KW-0902">Two-component regulatory system</keyword>
<dbReference type="EMBL" id="VDFG01000318">
    <property type="protein sequence ID" value="MBA4465177.1"/>
    <property type="molecule type" value="Genomic_DNA"/>
</dbReference>
<proteinExistence type="predicted"/>
<dbReference type="GO" id="GO:0000160">
    <property type="term" value="P:phosphorelay signal transduction system"/>
    <property type="evidence" value="ECO:0007669"/>
    <property type="project" value="UniProtKB-KW"/>
</dbReference>
<evidence type="ECO:0000256" key="5">
    <source>
        <dbReference type="ARBA" id="ARBA00023012"/>
    </source>
</evidence>
<dbReference type="SUPFAM" id="SSF55874">
    <property type="entry name" value="ATPase domain of HSP90 chaperone/DNA topoisomerase II/histidine kinase"/>
    <property type="match status" value="1"/>
</dbReference>
<dbReference type="PRINTS" id="PR00344">
    <property type="entry name" value="BCTRLSENSOR"/>
</dbReference>
<evidence type="ECO:0000313" key="8">
    <source>
        <dbReference type="Proteomes" id="UP000538075"/>
    </source>
</evidence>
<dbReference type="InterPro" id="IPR003594">
    <property type="entry name" value="HATPase_dom"/>
</dbReference>
<name>A0A838WKN3_9CYAN</name>
<accession>A0A838WKN3</accession>
<evidence type="ECO:0000259" key="6">
    <source>
        <dbReference type="PROSITE" id="PS50109"/>
    </source>
</evidence>
<sequence length="55" mass="5886">VDPARSQRDATTGSGLGLAIVHTIVEQHQGEIEVHSILSQGTTFVVHLPVGSEFY</sequence>
<dbReference type="GO" id="GO:0004673">
    <property type="term" value="F:protein histidine kinase activity"/>
    <property type="evidence" value="ECO:0007669"/>
    <property type="project" value="UniProtKB-EC"/>
</dbReference>
<dbReference type="InterPro" id="IPR005467">
    <property type="entry name" value="His_kinase_dom"/>
</dbReference>
<comment type="caution">
    <text evidence="7">The sequence shown here is derived from an EMBL/GenBank/DDBJ whole genome shotgun (WGS) entry which is preliminary data.</text>
</comment>
<comment type="catalytic activity">
    <reaction evidence="1">
        <text>ATP + protein L-histidine = ADP + protein N-phospho-L-histidine.</text>
        <dbReference type="EC" id="2.7.13.3"/>
    </reaction>
</comment>
<dbReference type="Gene3D" id="3.30.565.10">
    <property type="entry name" value="Histidine kinase-like ATPase, C-terminal domain"/>
    <property type="match status" value="1"/>
</dbReference>
<dbReference type="Proteomes" id="UP000538075">
    <property type="component" value="Unassembled WGS sequence"/>
</dbReference>
<dbReference type="InterPro" id="IPR004358">
    <property type="entry name" value="Sig_transdc_His_kin-like_C"/>
</dbReference>
<feature type="non-terminal residue" evidence="7">
    <location>
        <position position="1"/>
    </location>
</feature>
<organism evidence="7 8">
    <name type="scientific">Cylindrospermopsis raciborskii CS-506_A</name>
    <dbReference type="NCBI Taxonomy" id="2585140"/>
    <lineage>
        <taxon>Bacteria</taxon>
        <taxon>Bacillati</taxon>
        <taxon>Cyanobacteriota</taxon>
        <taxon>Cyanophyceae</taxon>
        <taxon>Nostocales</taxon>
        <taxon>Aphanizomenonaceae</taxon>
        <taxon>Cylindrospermopsis</taxon>
    </lineage>
</organism>
<dbReference type="PANTHER" id="PTHR43711">
    <property type="entry name" value="TWO-COMPONENT HISTIDINE KINASE"/>
    <property type="match status" value="1"/>
</dbReference>
<dbReference type="InterPro" id="IPR036890">
    <property type="entry name" value="HATPase_C_sf"/>
</dbReference>
<protein>
    <recommendedName>
        <fullName evidence="2">histidine kinase</fullName>
        <ecNumber evidence="2">2.7.13.3</ecNumber>
    </recommendedName>
</protein>
<keyword evidence="4 7" id="KW-0418">Kinase</keyword>
<dbReference type="PROSITE" id="PS50109">
    <property type="entry name" value="HIS_KIN"/>
    <property type="match status" value="1"/>
</dbReference>
<evidence type="ECO:0000256" key="3">
    <source>
        <dbReference type="ARBA" id="ARBA00022679"/>
    </source>
</evidence>
<evidence type="ECO:0000256" key="2">
    <source>
        <dbReference type="ARBA" id="ARBA00012438"/>
    </source>
</evidence>
<keyword evidence="3" id="KW-0808">Transferase</keyword>
<reference evidence="7 8" key="1">
    <citation type="journal article" date="2020" name="J. Appl. Phycol.">
        <title>Morphological changes and genome evolution in Raphidiopsis raciborskii CS-506 after 23 years in culture.</title>
        <authorList>
            <person name="Willis A."/>
            <person name="Bent S.J."/>
            <person name="Jameson I.D."/>
        </authorList>
    </citation>
    <scope>NUCLEOTIDE SEQUENCE [LARGE SCALE GENOMIC DNA]</scope>
    <source>
        <strain evidence="7 8">CS-506_A</strain>
    </source>
</reference>
<dbReference type="EC" id="2.7.13.3" evidence="2"/>
<evidence type="ECO:0000313" key="7">
    <source>
        <dbReference type="EMBL" id="MBA4465177.1"/>
    </source>
</evidence>
<dbReference type="AlphaFoldDB" id="A0A838WKN3"/>
<dbReference type="InterPro" id="IPR050736">
    <property type="entry name" value="Sensor_HK_Regulatory"/>
</dbReference>
<dbReference type="Pfam" id="PF02518">
    <property type="entry name" value="HATPase_c"/>
    <property type="match status" value="1"/>
</dbReference>
<evidence type="ECO:0000256" key="1">
    <source>
        <dbReference type="ARBA" id="ARBA00000085"/>
    </source>
</evidence>
<feature type="domain" description="Histidine kinase" evidence="6">
    <location>
        <begin position="1"/>
        <end position="52"/>
    </location>
</feature>
<evidence type="ECO:0000256" key="4">
    <source>
        <dbReference type="ARBA" id="ARBA00022777"/>
    </source>
</evidence>
<gene>
    <name evidence="7" type="ORF">FHK98_05105</name>
</gene>